<dbReference type="Pfam" id="PF00175">
    <property type="entry name" value="NAD_binding_1"/>
    <property type="match status" value="1"/>
</dbReference>
<evidence type="ECO:0000259" key="2">
    <source>
        <dbReference type="PROSITE" id="PS51384"/>
    </source>
</evidence>
<dbReference type="GO" id="GO:0016491">
    <property type="term" value="F:oxidoreductase activity"/>
    <property type="evidence" value="ECO:0007669"/>
    <property type="project" value="InterPro"/>
</dbReference>
<dbReference type="PROSITE" id="PS00197">
    <property type="entry name" value="2FE2S_FER_1"/>
    <property type="match status" value="1"/>
</dbReference>
<dbReference type="InterPro" id="IPR050415">
    <property type="entry name" value="MRET"/>
</dbReference>
<dbReference type="GO" id="GO:0051537">
    <property type="term" value="F:2 iron, 2 sulfur cluster binding"/>
    <property type="evidence" value="ECO:0007669"/>
    <property type="project" value="InterPro"/>
</dbReference>
<dbReference type="PRINTS" id="PR00410">
    <property type="entry name" value="PHEHYDRXLASE"/>
</dbReference>
<evidence type="ECO:0000313" key="3">
    <source>
        <dbReference type="EMBL" id="BAU47078.1"/>
    </source>
</evidence>
<dbReference type="SUPFAM" id="SSF63380">
    <property type="entry name" value="Riboflavin synthase domain-like"/>
    <property type="match status" value="1"/>
</dbReference>
<dbReference type="AlphaFoldDB" id="A0A1B4V0U5"/>
<dbReference type="PROSITE" id="PS51085">
    <property type="entry name" value="2FE2S_FER_2"/>
    <property type="match status" value="1"/>
</dbReference>
<feature type="domain" description="FAD-binding FR-type" evidence="2">
    <location>
        <begin position="103"/>
        <end position="203"/>
    </location>
</feature>
<name>A0A1B4V0U5_9GAMM</name>
<dbReference type="InterPro" id="IPR012675">
    <property type="entry name" value="Beta-grasp_dom_sf"/>
</dbReference>
<evidence type="ECO:0000259" key="1">
    <source>
        <dbReference type="PROSITE" id="PS51085"/>
    </source>
</evidence>
<dbReference type="Gene3D" id="2.40.30.10">
    <property type="entry name" value="Translation factors"/>
    <property type="match status" value="1"/>
</dbReference>
<dbReference type="InterPro" id="IPR006058">
    <property type="entry name" value="2Fe2S_fd_BS"/>
</dbReference>
<dbReference type="Proteomes" id="UP000218899">
    <property type="component" value="Chromosome"/>
</dbReference>
<sequence>MSIKTYRVRIEPSGHTFDVAGNETVLEAALRAGFTLPYSCRNGSCGTCKGKILEGEVDYGVYEAKALTQEERAAGKALFCQAVPRSDLVIEAKEIGLVKNIPIKLLPARVVAMVRRAHDVMVLSLKLPQTERFKFLAGQYIDILLKNGARRSFSLANPPQQDNTLELHVRHVPGGMFSGHVFAQMKEKDLLRFRGPLGIFFLRESERPAILVAGGTGFAPVKSIVEDAIARGDTRPLHVYWGARARRDLYLDDLPRRWVRDHPHIRYIPVLSEPSADDVWSGRTGWVHEAVLADHPDLSGCEVYASGPPPMVEAIRASFLARGLPEDRLYYDSFEFAHAV</sequence>
<protein>
    <submittedName>
        <fullName evidence="3">CDP-6-deoxy-delta-3,4-glucoseen reductase</fullName>
    </submittedName>
</protein>
<dbReference type="Pfam" id="PF00970">
    <property type="entry name" value="FAD_binding_6"/>
    <property type="match status" value="1"/>
</dbReference>
<dbReference type="InterPro" id="IPR008333">
    <property type="entry name" value="Cbr1-like_FAD-bd_dom"/>
</dbReference>
<dbReference type="SUPFAM" id="SSF52343">
    <property type="entry name" value="Ferredoxin reductase-like, C-terminal NADP-linked domain"/>
    <property type="match status" value="1"/>
</dbReference>
<dbReference type="OrthoDB" id="9806195at2"/>
<evidence type="ECO:0000313" key="4">
    <source>
        <dbReference type="Proteomes" id="UP000218899"/>
    </source>
</evidence>
<reference evidence="3 4" key="1">
    <citation type="submission" date="2015-08" db="EMBL/GenBank/DDBJ databases">
        <title>Complete genome sequence of Sulfurifustis variabilis.</title>
        <authorList>
            <person name="Miura A."/>
            <person name="Kojima H."/>
            <person name="Fukui M."/>
        </authorList>
    </citation>
    <scope>NUCLEOTIDE SEQUENCE [LARGE SCALE GENOMIC DNA]</scope>
    <source>
        <strain evidence="4">skN76</strain>
    </source>
</reference>
<dbReference type="InterPro" id="IPR039261">
    <property type="entry name" value="FNR_nucleotide-bd"/>
</dbReference>
<accession>A0A1B4V0U5</accession>
<dbReference type="InterPro" id="IPR001041">
    <property type="entry name" value="2Fe-2S_ferredoxin-type"/>
</dbReference>
<dbReference type="InterPro" id="IPR017927">
    <property type="entry name" value="FAD-bd_FR_type"/>
</dbReference>
<feature type="domain" description="2Fe-2S ferredoxin-type" evidence="1">
    <location>
        <begin position="6"/>
        <end position="96"/>
    </location>
</feature>
<dbReference type="CDD" id="cd06189">
    <property type="entry name" value="flavin_oxioreductase"/>
    <property type="match status" value="1"/>
</dbReference>
<proteinExistence type="predicted"/>
<dbReference type="RefSeq" id="WP_096458294.1">
    <property type="nucleotide sequence ID" value="NZ_AP014936.1"/>
</dbReference>
<dbReference type="Pfam" id="PF00111">
    <property type="entry name" value="Fer2"/>
    <property type="match status" value="1"/>
</dbReference>
<dbReference type="KEGG" id="sva:SVA_0497"/>
<dbReference type="PANTHER" id="PTHR47354:SF5">
    <property type="entry name" value="PROTEIN RFBI"/>
    <property type="match status" value="1"/>
</dbReference>
<dbReference type="PANTHER" id="PTHR47354">
    <property type="entry name" value="NADH OXIDOREDUCTASE HCR"/>
    <property type="match status" value="1"/>
</dbReference>
<dbReference type="CDD" id="cd00207">
    <property type="entry name" value="fer2"/>
    <property type="match status" value="1"/>
</dbReference>
<dbReference type="PROSITE" id="PS51384">
    <property type="entry name" value="FAD_FR"/>
    <property type="match status" value="1"/>
</dbReference>
<dbReference type="EMBL" id="AP014936">
    <property type="protein sequence ID" value="BAU47078.1"/>
    <property type="molecule type" value="Genomic_DNA"/>
</dbReference>
<dbReference type="InterPro" id="IPR001433">
    <property type="entry name" value="OxRdtase_FAD/NAD-bd"/>
</dbReference>
<dbReference type="Gene3D" id="3.10.20.30">
    <property type="match status" value="1"/>
</dbReference>
<keyword evidence="4" id="KW-1185">Reference proteome</keyword>
<dbReference type="InterPro" id="IPR017938">
    <property type="entry name" value="Riboflavin_synthase-like_b-brl"/>
</dbReference>
<gene>
    <name evidence="3" type="ORF">SVA_0497</name>
</gene>
<dbReference type="InterPro" id="IPR036010">
    <property type="entry name" value="2Fe-2S_ferredoxin-like_sf"/>
</dbReference>
<dbReference type="SUPFAM" id="SSF54292">
    <property type="entry name" value="2Fe-2S ferredoxin-like"/>
    <property type="match status" value="1"/>
</dbReference>
<dbReference type="Gene3D" id="3.40.50.80">
    <property type="entry name" value="Nucleotide-binding domain of ferredoxin-NADP reductase (FNR) module"/>
    <property type="match status" value="1"/>
</dbReference>
<organism evidence="3 4">
    <name type="scientific">Sulfurifustis variabilis</name>
    <dbReference type="NCBI Taxonomy" id="1675686"/>
    <lineage>
        <taxon>Bacteria</taxon>
        <taxon>Pseudomonadati</taxon>
        <taxon>Pseudomonadota</taxon>
        <taxon>Gammaproteobacteria</taxon>
        <taxon>Acidiferrobacterales</taxon>
        <taxon>Acidiferrobacteraceae</taxon>
        <taxon>Sulfurifustis</taxon>
    </lineage>
</organism>